<dbReference type="InterPro" id="IPR058702">
    <property type="entry name" value="MafI2-like"/>
</dbReference>
<evidence type="ECO:0000313" key="2">
    <source>
        <dbReference type="Proteomes" id="UP000460715"/>
    </source>
</evidence>
<dbReference type="OrthoDB" id="7291195at2"/>
<dbReference type="AlphaFoldDB" id="A0A845B942"/>
<name>A0A845B942_9PROT</name>
<dbReference type="Pfam" id="PF26541">
    <property type="entry name" value="MafI2"/>
    <property type="match status" value="1"/>
</dbReference>
<evidence type="ECO:0000313" key="1">
    <source>
        <dbReference type="EMBL" id="MXP63701.1"/>
    </source>
</evidence>
<comment type="caution">
    <text evidence="1">The sequence shown here is derived from an EMBL/GenBank/DDBJ whole genome shotgun (WGS) entry which is preliminary data.</text>
</comment>
<keyword evidence="2" id="KW-1185">Reference proteome</keyword>
<protein>
    <submittedName>
        <fullName evidence="1">Uncharacterized protein</fullName>
    </submittedName>
</protein>
<sequence length="106" mass="11941">MTDWANLERLREKLLWSARRALGGQTPASLVVYSVAGDQVQKRLRLLAQFDEQPSEDDLEDLACVETEIFSDFFDGVSIKTEISIVAPGEELDLLPDGMAYRRPLN</sequence>
<reference evidence="1 2" key="1">
    <citation type="submission" date="2019-03" db="EMBL/GenBank/DDBJ databases">
        <title>Roseomonas sp. a novel Roseomonas species isolated from Sea whip Gorgonian.</title>
        <authorList>
            <person name="Li F."/>
            <person name="Pan X."/>
            <person name="Huang S."/>
            <person name="Li Z."/>
            <person name="Meng B."/>
        </authorList>
    </citation>
    <scope>NUCLEOTIDE SEQUENCE [LARGE SCALE GENOMIC DNA]</scope>
    <source>
        <strain evidence="1 2">M0104</strain>
    </source>
</reference>
<gene>
    <name evidence="1" type="ORF">E0493_10115</name>
</gene>
<accession>A0A845B942</accession>
<dbReference type="EMBL" id="SNVJ01000007">
    <property type="protein sequence ID" value="MXP63701.1"/>
    <property type="molecule type" value="Genomic_DNA"/>
</dbReference>
<proteinExistence type="predicted"/>
<organism evidence="1 2">
    <name type="scientific">Teichococcus coralli</name>
    <dbReference type="NCBI Taxonomy" id="2545983"/>
    <lineage>
        <taxon>Bacteria</taxon>
        <taxon>Pseudomonadati</taxon>
        <taxon>Pseudomonadota</taxon>
        <taxon>Alphaproteobacteria</taxon>
        <taxon>Acetobacterales</taxon>
        <taxon>Roseomonadaceae</taxon>
        <taxon>Roseomonas</taxon>
    </lineage>
</organism>
<dbReference type="RefSeq" id="WP_160936826.1">
    <property type="nucleotide sequence ID" value="NZ_SNVJ01000007.1"/>
</dbReference>
<dbReference type="Proteomes" id="UP000460715">
    <property type="component" value="Unassembled WGS sequence"/>
</dbReference>